<dbReference type="GO" id="GO:0016855">
    <property type="term" value="F:racemase and epimerase activity, acting on amino acids and derivatives"/>
    <property type="evidence" value="ECO:0007669"/>
    <property type="project" value="UniProtKB-UniRule"/>
</dbReference>
<keyword evidence="1" id="KW-0961">Cell wall biogenesis/degradation</keyword>
<evidence type="ECO:0000313" key="4">
    <source>
        <dbReference type="EMBL" id="OHA70013.1"/>
    </source>
</evidence>
<dbReference type="GO" id="GO:0051301">
    <property type="term" value="P:cell division"/>
    <property type="evidence" value="ECO:0007669"/>
    <property type="project" value="UniProtKB-KW"/>
</dbReference>
<protein>
    <recommendedName>
        <fullName evidence="1">UDP-N-acetyl-alpha-D-muramoyl-L-alanyl-L-glutamate epimerase</fullName>
        <ecNumber evidence="1">5.1.1.23</ecNumber>
    </recommendedName>
    <alternativeName>
        <fullName evidence="1">UDP-MurNAc-L-Ala-L-Glu epimerase</fullName>
    </alternativeName>
</protein>
<keyword evidence="1" id="KW-0413">Isomerase</keyword>
<organism evidence="4 5">
    <name type="scientific">Candidatus Wildermuthbacteria bacterium RIFCSPHIGHO2_02_FULL_49_9</name>
    <dbReference type="NCBI Taxonomy" id="1802456"/>
    <lineage>
        <taxon>Bacteria</taxon>
        <taxon>Candidatus Wildermuthiibacteriota</taxon>
    </lineage>
</organism>
<comment type="caution">
    <text evidence="4">The sequence shown here is derived from an EMBL/GenBank/DDBJ whole genome shotgun (WGS) entry which is preliminary data.</text>
</comment>
<name>A0A1G2RB10_9BACT</name>
<accession>A0A1G2RB10</accession>
<dbReference type="GO" id="GO:0009252">
    <property type="term" value="P:peptidoglycan biosynthetic process"/>
    <property type="evidence" value="ECO:0007669"/>
    <property type="project" value="UniProtKB-UniRule"/>
</dbReference>
<evidence type="ECO:0000259" key="3">
    <source>
        <dbReference type="Pfam" id="PF26299"/>
    </source>
</evidence>
<dbReference type="GO" id="GO:0071555">
    <property type="term" value="P:cell wall organization"/>
    <property type="evidence" value="ECO:0007669"/>
    <property type="project" value="UniProtKB-KW"/>
</dbReference>
<dbReference type="Pfam" id="PF26298">
    <property type="entry name" value="MurL_epimerase_C"/>
    <property type="match status" value="1"/>
</dbReference>
<keyword evidence="1" id="KW-0132">Cell division</keyword>
<dbReference type="EMBL" id="MHUB01000036">
    <property type="protein sequence ID" value="OHA70013.1"/>
    <property type="molecule type" value="Genomic_DNA"/>
</dbReference>
<keyword evidence="1" id="KW-0131">Cell cycle</keyword>
<dbReference type="InterPro" id="IPR058741">
    <property type="entry name" value="MurL_C"/>
</dbReference>
<comment type="catalytic activity">
    <reaction evidence="1">
        <text>UDP-N-acetyl-alpha-D-muramoyl-L-alanyl-L-glutamate + ATP + H2O = UDP-N-acetyl-alpha-D-muramoyl-L-alanyl-D-glutamate + AMP + diphosphate + H(+)</text>
        <dbReference type="Rhea" id="RHEA:58812"/>
        <dbReference type="ChEBI" id="CHEBI:15377"/>
        <dbReference type="ChEBI" id="CHEBI:15378"/>
        <dbReference type="ChEBI" id="CHEBI:30616"/>
        <dbReference type="ChEBI" id="CHEBI:33019"/>
        <dbReference type="ChEBI" id="CHEBI:83900"/>
        <dbReference type="ChEBI" id="CHEBI:142725"/>
        <dbReference type="ChEBI" id="CHEBI:456215"/>
        <dbReference type="EC" id="5.1.1.23"/>
    </reaction>
</comment>
<keyword evidence="1" id="KW-0573">Peptidoglycan synthesis</keyword>
<dbReference type="EC" id="5.1.1.23" evidence="1"/>
<feature type="domain" description="MurL C-terminal" evidence="2">
    <location>
        <begin position="319"/>
        <end position="419"/>
    </location>
</feature>
<feature type="domain" description="MurL N-terminal" evidence="3">
    <location>
        <begin position="7"/>
        <end position="296"/>
    </location>
</feature>
<keyword evidence="1" id="KW-0133">Cell shape</keyword>
<dbReference type="Pfam" id="PF26299">
    <property type="entry name" value="MurL_N"/>
    <property type="match status" value="1"/>
</dbReference>
<dbReference type="GO" id="GO:0005737">
    <property type="term" value="C:cytoplasm"/>
    <property type="evidence" value="ECO:0007669"/>
    <property type="project" value="UniProtKB-UniRule"/>
</dbReference>
<dbReference type="InterPro" id="IPR043689">
    <property type="entry name" value="MurL"/>
</dbReference>
<sequence>MKADELRKKYPKFFYRGYTHRYSGGGLHISFHFVIPPNISFEPRVVIRDASKADLKRIGETALNNLVFHLGLVKMLSYWKATCSPEIVIQAGSLNKQQIAWFKDLILNGMGEYFFENKIDFTEPNFLTITAPGSNLPRRKDSFLRGRMKKRTLVPLGGGKDAVVTLELLKKEGVQLRPFLLNQKPEQRKILNLAKVGKPIVVERTIDPKLLELNRKGYLNGHTPFSAYLAFLSVLCAVLFDYKYVALSNERSSNEGNVKYLGKVINHQYSKTYEFEKKFRGYVKKYLSKDIEYFSFLRPLYELQIAKLFAKYPKYFGAFLSCNEAHKTKSGRKKPTGKWCGKCAKCLFVFLVLYPFAGEKRTVAIFKKNILKDKKLNPLLNELTGRKRFKPFECVGTIGESRVALSLCQEKIKSHPLLRAWNTKHFLPPRFEKILKRHYV</sequence>
<comment type="function">
    <text evidence="1">Cell wall formation. Catalyzes epimerization of the terminal L-glutamate in UDP-N-acetyl-alpha-D-muramoyl-L-alanyl-L-glutamate.</text>
</comment>
<comment type="pathway">
    <text evidence="1">Cell wall biogenesis; peptidoglycan biosynthesis.</text>
</comment>
<evidence type="ECO:0000259" key="2">
    <source>
        <dbReference type="Pfam" id="PF26298"/>
    </source>
</evidence>
<evidence type="ECO:0000256" key="1">
    <source>
        <dbReference type="HAMAP-Rule" id="MF_02209"/>
    </source>
</evidence>
<dbReference type="AlphaFoldDB" id="A0A1G2RB10"/>
<comment type="similarity">
    <text evidence="1">Belongs to the MurL family.</text>
</comment>
<reference evidence="4 5" key="1">
    <citation type="journal article" date="2016" name="Nat. Commun.">
        <title>Thousands of microbial genomes shed light on interconnected biogeochemical processes in an aquifer system.</title>
        <authorList>
            <person name="Anantharaman K."/>
            <person name="Brown C.T."/>
            <person name="Hug L.A."/>
            <person name="Sharon I."/>
            <person name="Castelle C.J."/>
            <person name="Probst A.J."/>
            <person name="Thomas B.C."/>
            <person name="Singh A."/>
            <person name="Wilkins M.J."/>
            <person name="Karaoz U."/>
            <person name="Brodie E.L."/>
            <person name="Williams K.H."/>
            <person name="Hubbard S.S."/>
            <person name="Banfield J.F."/>
        </authorList>
    </citation>
    <scope>NUCLEOTIDE SEQUENCE [LARGE SCALE GENOMIC DNA]</scope>
</reference>
<dbReference type="HAMAP" id="MF_02209">
    <property type="entry name" value="MurL"/>
    <property type="match status" value="1"/>
</dbReference>
<proteinExistence type="inferred from homology"/>
<dbReference type="Proteomes" id="UP000178613">
    <property type="component" value="Unassembled WGS sequence"/>
</dbReference>
<dbReference type="UniPathway" id="UPA00219"/>
<dbReference type="InterPro" id="IPR058740">
    <property type="entry name" value="MurL_N"/>
</dbReference>
<dbReference type="GO" id="GO:0008360">
    <property type="term" value="P:regulation of cell shape"/>
    <property type="evidence" value="ECO:0007669"/>
    <property type="project" value="UniProtKB-KW"/>
</dbReference>
<evidence type="ECO:0000313" key="5">
    <source>
        <dbReference type="Proteomes" id="UP000178613"/>
    </source>
</evidence>
<gene>
    <name evidence="1" type="primary">murL</name>
    <name evidence="4" type="ORF">A3D64_02680</name>
</gene>